<dbReference type="Proteomes" id="UP000199662">
    <property type="component" value="Unassembled WGS sequence"/>
</dbReference>
<evidence type="ECO:0008006" key="3">
    <source>
        <dbReference type="Google" id="ProtNLM"/>
    </source>
</evidence>
<evidence type="ECO:0000313" key="1">
    <source>
        <dbReference type="EMBL" id="SEJ93926.1"/>
    </source>
</evidence>
<accession>A0A1H7CWP7</accession>
<keyword evidence="2" id="KW-1185">Reference proteome</keyword>
<evidence type="ECO:0000313" key="2">
    <source>
        <dbReference type="Proteomes" id="UP000199662"/>
    </source>
</evidence>
<name>A0A1H7CWP7_9FIRM</name>
<sequence length="515" mass="59972">MPKTMTQFELLISCPSDVQQELHLIKETVETFNKIFGSVNNARIEVLHWSSGAYPESGDHPQKILNKQIVFSCDAAVAVFWTKFGTPTDAYSSGTEEEIEELIKSGKQVFLYFSDCPLKPSEIDNEQYKKVLAFREKYKDKGLYWTYSNLDDFKKDFLNHLSLHFLKMFGEGTDFRAKSKLCINGVCDRIPKDPPTAFHTNFLNSPYMINMKQSIIDNIEEIKNIRLFIKINKEKKNDAIMMPEIWQQQIKAINNIFPSEPAKVDDCKDAINIFIEQNHIDIQNDFYCLGNLMIIQSPMGGGLYGMEPSKSETGSDEEKKKYELIRNVKQKIDKFMQLTRYFVELDANVYLNLALCNIGTDFDEDIDVKLFINKNHLCVRKQLPIPEDDILNVANEIFELVYKPKKTVAIDEYYDYDIRPKGFSIPHLNGFGPSYNEIIESKRNDFNNNCKTIFCYEYFEDDECDIVCYNQKYLKQNTNSFFPSYLVFKDFPEQIRYKITSKRSPNIIEGELICK</sequence>
<reference evidence="1 2" key="1">
    <citation type="submission" date="2016-10" db="EMBL/GenBank/DDBJ databases">
        <authorList>
            <person name="de Groot N.N."/>
        </authorList>
    </citation>
    <scope>NUCLEOTIDE SEQUENCE [LARGE SCALE GENOMIC DNA]</scope>
    <source>
        <strain evidence="1 2">DSM 2179</strain>
    </source>
</reference>
<dbReference type="EMBL" id="FNZK01000026">
    <property type="protein sequence ID" value="SEJ93926.1"/>
    <property type="molecule type" value="Genomic_DNA"/>
</dbReference>
<proteinExistence type="predicted"/>
<organism evidence="1 2">
    <name type="scientific">Propionispira arboris</name>
    <dbReference type="NCBI Taxonomy" id="84035"/>
    <lineage>
        <taxon>Bacteria</taxon>
        <taxon>Bacillati</taxon>
        <taxon>Bacillota</taxon>
        <taxon>Negativicutes</taxon>
        <taxon>Selenomonadales</taxon>
        <taxon>Selenomonadaceae</taxon>
        <taxon>Propionispira</taxon>
    </lineage>
</organism>
<protein>
    <recommendedName>
        <fullName evidence="3">DUF4062 domain-containing protein</fullName>
    </recommendedName>
</protein>
<dbReference type="RefSeq" id="WP_177177669.1">
    <property type="nucleotide sequence ID" value="NZ_FNZK01000026.1"/>
</dbReference>
<dbReference type="STRING" id="84035.SAMN05660742_12648"/>
<dbReference type="AlphaFoldDB" id="A0A1H7CWP7"/>
<gene>
    <name evidence="1" type="ORF">SAMN05660742_12648</name>
</gene>